<dbReference type="InterPro" id="IPR033127">
    <property type="entry name" value="UBQ-activ_enz_E1_Cys_AS"/>
</dbReference>
<evidence type="ECO:0000256" key="9">
    <source>
        <dbReference type="PROSITE-ProRule" id="PRU10132"/>
    </source>
</evidence>
<dbReference type="EC" id="6.2.1.45" evidence="4"/>
<dbReference type="Pfam" id="PF10585">
    <property type="entry name" value="UBA_E1_SCCH"/>
    <property type="match status" value="1"/>
</dbReference>
<dbReference type="Proteomes" id="UP000078560">
    <property type="component" value="Unassembled WGS sequence"/>
</dbReference>
<feature type="domain" description="Ubiquitin-activating enzyme E1 C-terminal" evidence="11">
    <location>
        <begin position="1185"/>
        <end position="1393"/>
    </location>
</feature>
<keyword evidence="8" id="KW-0067">ATP-binding</keyword>
<dbReference type="Pfam" id="PF00899">
    <property type="entry name" value="ThiF"/>
    <property type="match status" value="1"/>
</dbReference>
<evidence type="ECO:0000256" key="10">
    <source>
        <dbReference type="SAM" id="MobiDB-lite"/>
    </source>
</evidence>
<evidence type="ECO:0000256" key="6">
    <source>
        <dbReference type="ARBA" id="ARBA00022741"/>
    </source>
</evidence>
<dbReference type="PROSITE" id="PS00865">
    <property type="entry name" value="UBIQUITIN_ACTIVAT_2"/>
    <property type="match status" value="1"/>
</dbReference>
<dbReference type="GO" id="GO:0016567">
    <property type="term" value="P:protein ubiquitination"/>
    <property type="evidence" value="ECO:0007669"/>
    <property type="project" value="UniProtKB-UniPathway"/>
</dbReference>
<dbReference type="EMBL" id="FLQU01000640">
    <property type="protein sequence ID" value="SBS88587.1"/>
    <property type="molecule type" value="Genomic_DNA"/>
</dbReference>
<evidence type="ECO:0000256" key="4">
    <source>
        <dbReference type="ARBA" id="ARBA00012990"/>
    </source>
</evidence>
<dbReference type="PRINTS" id="PR01849">
    <property type="entry name" value="UBIQUITINACT"/>
</dbReference>
<feature type="region of interest" description="Disordered" evidence="10">
    <location>
        <begin position="215"/>
        <end position="247"/>
    </location>
</feature>
<dbReference type="Gene3D" id="1.10.10.2660">
    <property type="entry name" value="Ubiquitin-activating enzyme E1, SCCH domain"/>
    <property type="match status" value="1"/>
</dbReference>
<evidence type="ECO:0000256" key="3">
    <source>
        <dbReference type="ARBA" id="ARBA00005673"/>
    </source>
</evidence>
<dbReference type="Gene3D" id="3.40.50.12550">
    <property type="entry name" value="Ubiquitin-activating enzyme E1, inactive adenylation domain, subdomain 2"/>
    <property type="match status" value="1"/>
</dbReference>
<dbReference type="InterPro" id="IPR032420">
    <property type="entry name" value="E1_4HB"/>
</dbReference>
<dbReference type="FunFam" id="3.10.290.60:FF:000004">
    <property type="entry name" value="Ubiquitin-activating enzyme E1"/>
    <property type="match status" value="1"/>
</dbReference>
<dbReference type="GO" id="GO:0016925">
    <property type="term" value="P:protein sumoylation"/>
    <property type="evidence" value="ECO:0007669"/>
    <property type="project" value="TreeGrafter"/>
</dbReference>
<dbReference type="GO" id="GO:0031510">
    <property type="term" value="C:SUMO activating enzyme complex"/>
    <property type="evidence" value="ECO:0007669"/>
    <property type="project" value="TreeGrafter"/>
</dbReference>
<dbReference type="InterPro" id="IPR032418">
    <property type="entry name" value="E1_FCCH"/>
</dbReference>
<organism evidence="12 13">
    <name type="scientific">Plasmodium ovale curtisi</name>
    <dbReference type="NCBI Taxonomy" id="864141"/>
    <lineage>
        <taxon>Eukaryota</taxon>
        <taxon>Sar</taxon>
        <taxon>Alveolata</taxon>
        <taxon>Apicomplexa</taxon>
        <taxon>Aconoidasida</taxon>
        <taxon>Haemosporida</taxon>
        <taxon>Plasmodiidae</taxon>
        <taxon>Plasmodium</taxon>
        <taxon>Plasmodium (Plasmodium)</taxon>
    </lineage>
</organism>
<dbReference type="SMART" id="SM00985">
    <property type="entry name" value="UBA_e1_C"/>
    <property type="match status" value="1"/>
</dbReference>
<evidence type="ECO:0000259" key="11">
    <source>
        <dbReference type="SMART" id="SM00985"/>
    </source>
</evidence>
<comment type="pathway">
    <text evidence="2">Protein modification; protein ubiquitination.</text>
</comment>
<dbReference type="Pfam" id="PF09358">
    <property type="entry name" value="E1_UFD"/>
    <property type="match status" value="1"/>
</dbReference>
<dbReference type="InterPro" id="IPR018965">
    <property type="entry name" value="Ub-activating_enz_E1_C"/>
</dbReference>
<evidence type="ECO:0000256" key="7">
    <source>
        <dbReference type="ARBA" id="ARBA00022786"/>
    </source>
</evidence>
<dbReference type="FunFam" id="2.40.30.180:FF:000002">
    <property type="entry name" value="Ubiquitin-activating enzyme E1 2"/>
    <property type="match status" value="1"/>
</dbReference>
<proteinExistence type="inferred from homology"/>
<accession>A0A1A8W6H5</accession>
<dbReference type="SUPFAM" id="SSF69572">
    <property type="entry name" value="Activating enzymes of the ubiquitin-like proteins"/>
    <property type="match status" value="2"/>
</dbReference>
<evidence type="ECO:0000256" key="2">
    <source>
        <dbReference type="ARBA" id="ARBA00004906"/>
    </source>
</evidence>
<dbReference type="InterPro" id="IPR042302">
    <property type="entry name" value="E1_FCCH_sf"/>
</dbReference>
<dbReference type="InterPro" id="IPR045886">
    <property type="entry name" value="ThiF/MoeB/HesA"/>
</dbReference>
<sequence length="1398" mass="159883">MLYPTVTSSDCVQALSTDMLSAMRTTTKLAFWCERNTLTKHCVQRLSSKSRETASVASHLRYYVLKIVKMVRVEKCEEKREIILKMEKKNEKRENFNVTVRVRKCGGKKLFFLITLLRKKEMNMVELRSFQLPTAYCLLPTAYCQLPTANCLLPTAYCLLPTANCQLPASNRQLHLWPPRTSEGEKINIKLTKQNETRHNSPGRVNKAYAYEQKKQRTYEDVSPSESDSKRENCETPNMPQKMEEGNIDSDLYSRQLGTYGFELMNKLIKLNILIINVKGVGLECAKNLILSGPRSVCIYDNEPCEIADVGVNFYINEDHVEKKICRSDAVIKNLQELNSYVHIYNYKGDIEQGILENFDVVVCCDVNNDAIVKYNNLVRNIQTKKIAFLCCNIYGLCGYIFVDFNTNFICHDKDGENVKSCNISKISKEVEGKVSFDFDKSTPFQNGDYVKFCNVEGMTEINNKIYEVKNLKKYTFTIGDTTQYSDYVKGGQCAQVKTHLKLNFQPYEYVSKTPFVDTSVKEKVTMDCTEECGLNKKLSGDEVIVQNGGFPSSFLVADYAKLDMSNQLHYAIQALKMYEGQNGNVLPENYEEDAFEKIYSYAVELNEKDKEEKKPFSVEEIKKDVVFNVSKYCKSHLAPIASFFGGLLAQEIIKFTGKYMPIYQLLYLDFFECISMEEIDKNEIKKQNCKNDNVITVFGKSFQKKLNELNVFLVGSGALGCEYAKLFSLLDISKNDNGGLLTITDNDNIEVSNLNRQFLFRRENVGKSKSLVASEIVKKKNSNMNVQSLEIKVGTENEHIFNENFWLKQNIIVNALDNIQARQYIDNKCVWYSKPLFESGTLGTKGNVQIIIPFLTQSYNDSYDPPEDSIPLCTLKHFPYDIVHTIEYARDIFQGLFYNIPCTIQQFLNDKKGYIKKMELEGNNASLLETLENVLSTLKEVLTQRNFQFCVKKAVDLFHTNFVNQISQLLHSFPLDYKLSSGEYFWVGQKKPPQCISFDLNNELVKEFLLSTTNLYAQVYNIPPCFDIQHIIKIASTVEVKPFQPKRVKVNMDEKNLNNISISIVEDEKLVQDYCNELLKMDTTNLKVTPVEFDKDEETNLHVNFIYAFANLRAINYKIDTCDKLKAKIVAGKIIPALATTTSIITGLVGVELLKYVNYYDHIQNFVKLPEQDRKKHKDVLSYFKNAFINSALPLFLFSEPMPPLKMIDKDYDELMKGPVKAIPNGFTSWDKIVISIGETPQCQRLQLCTALSMSVNFLNTVLPLHRAAPTPCGPYTVRPLHRAAATLCCRHIVHERPPFPYPSPFAENGTIKDLIDYIVGKFSVEVNLISVGNACLYNCYLPAHNKERLNKPIHEVYTKITKQELPADKNYIVVEASCSDQDLVDVLIPSIKFVYK</sequence>
<dbReference type="Pfam" id="PF16191">
    <property type="entry name" value="E1_4HB"/>
    <property type="match status" value="1"/>
</dbReference>
<dbReference type="GO" id="GO:0005524">
    <property type="term" value="F:ATP binding"/>
    <property type="evidence" value="ECO:0007669"/>
    <property type="project" value="UniProtKB-KW"/>
</dbReference>
<dbReference type="Gene3D" id="3.50.50.80">
    <property type="entry name" value="Ubiquitin-activating enzyme E1, inactive adenylation domain, subdomain 1"/>
    <property type="match status" value="1"/>
</dbReference>
<dbReference type="FunFam" id="3.50.50.80:FF:000005">
    <property type="entry name" value="Ubiquitin-activating enzyme E1"/>
    <property type="match status" value="1"/>
</dbReference>
<dbReference type="InterPro" id="IPR042063">
    <property type="entry name" value="Ubi_acti_E1_SCCH"/>
</dbReference>
<protein>
    <recommendedName>
        <fullName evidence="4">E1 ubiquitin-activating enzyme</fullName>
        <ecNumber evidence="4">6.2.1.45</ecNumber>
    </recommendedName>
</protein>
<dbReference type="PANTHER" id="PTHR10953">
    <property type="entry name" value="UBIQUITIN-ACTIVATING ENZYME E1"/>
    <property type="match status" value="1"/>
</dbReference>
<evidence type="ECO:0000313" key="12">
    <source>
        <dbReference type="EMBL" id="SBS88587.1"/>
    </source>
</evidence>
<dbReference type="GO" id="GO:0005737">
    <property type="term" value="C:cytoplasm"/>
    <property type="evidence" value="ECO:0007669"/>
    <property type="project" value="TreeGrafter"/>
</dbReference>
<dbReference type="InterPro" id="IPR000011">
    <property type="entry name" value="UBQ/SUMO-activ_enz_E1-like"/>
</dbReference>
<evidence type="ECO:0000256" key="5">
    <source>
        <dbReference type="ARBA" id="ARBA00022598"/>
    </source>
</evidence>
<name>A0A1A8W6H5_PLAOA</name>
<keyword evidence="7" id="KW-0833">Ubl conjugation pathway</keyword>
<dbReference type="PANTHER" id="PTHR10953:SF4">
    <property type="entry name" value="UBIQUITIN-ACTIVATING ENZYME E1 C-TERMINAL DOMAIN-CONTAINING PROTEIN"/>
    <property type="match status" value="1"/>
</dbReference>
<evidence type="ECO:0000256" key="8">
    <source>
        <dbReference type="ARBA" id="ARBA00022840"/>
    </source>
</evidence>
<feature type="active site" description="Glycyl thioester intermediate" evidence="9">
    <location>
        <position position="874"/>
    </location>
</feature>
<dbReference type="UniPathway" id="UPA00143"/>
<dbReference type="InterPro" id="IPR035985">
    <property type="entry name" value="Ubiquitin-activating_enz"/>
</dbReference>
<dbReference type="Gene3D" id="2.40.30.180">
    <property type="entry name" value="Ubiquitin-activating enzyme E1, FCCH domain"/>
    <property type="match status" value="1"/>
</dbReference>
<dbReference type="Gene3D" id="3.40.50.720">
    <property type="entry name" value="NAD(P)-binding Rossmann-like Domain"/>
    <property type="match status" value="1"/>
</dbReference>
<evidence type="ECO:0000313" key="13">
    <source>
        <dbReference type="Proteomes" id="UP000078560"/>
    </source>
</evidence>
<comment type="catalytic activity">
    <reaction evidence="1">
        <text>ATP + ubiquitin + [E1 ubiquitin-activating enzyme]-L-cysteine = AMP + diphosphate + S-ubiquitinyl-[E1 ubiquitin-activating enzyme]-L-cysteine.</text>
        <dbReference type="EC" id="6.2.1.45"/>
    </reaction>
</comment>
<evidence type="ECO:0000256" key="1">
    <source>
        <dbReference type="ARBA" id="ARBA00000488"/>
    </source>
</evidence>
<keyword evidence="6" id="KW-0547">Nucleotide-binding</keyword>
<dbReference type="InterPro" id="IPR000594">
    <property type="entry name" value="ThiF_NAD_FAD-bd"/>
</dbReference>
<dbReference type="InterPro" id="IPR019572">
    <property type="entry name" value="UBA_E1_SCCH"/>
</dbReference>
<reference evidence="13" key="1">
    <citation type="submission" date="2016-05" db="EMBL/GenBank/DDBJ databases">
        <authorList>
            <person name="Naeem Raeece"/>
        </authorList>
    </citation>
    <scope>NUCLEOTIDE SEQUENCE [LARGE SCALE GENOMIC DNA]</scope>
</reference>
<gene>
    <name evidence="12" type="ORF">POVCU2_0049320</name>
</gene>
<dbReference type="GO" id="GO:0019948">
    <property type="term" value="F:SUMO activating enzyme activity"/>
    <property type="evidence" value="ECO:0007669"/>
    <property type="project" value="TreeGrafter"/>
</dbReference>
<dbReference type="Gene3D" id="3.10.290.60">
    <property type="entry name" value="Ubiquitin-activating enzyme E1, UFD domain"/>
    <property type="match status" value="1"/>
</dbReference>
<dbReference type="InterPro" id="IPR042449">
    <property type="entry name" value="Ub-E1_IAD_1"/>
</dbReference>
<dbReference type="Pfam" id="PF16190">
    <property type="entry name" value="E1_FCCH"/>
    <property type="match status" value="1"/>
</dbReference>
<comment type="similarity">
    <text evidence="3">Belongs to the ubiquitin-activating E1 family.</text>
</comment>
<keyword evidence="5" id="KW-0436">Ligase</keyword>
<dbReference type="InterPro" id="IPR038252">
    <property type="entry name" value="UBA_E1_C_sf"/>
</dbReference>